<dbReference type="PROSITE" id="PS51202">
    <property type="entry name" value="RCK_C"/>
    <property type="match status" value="2"/>
</dbReference>
<feature type="transmembrane region" description="Helical" evidence="8">
    <location>
        <begin position="6"/>
        <end position="22"/>
    </location>
</feature>
<dbReference type="AlphaFoldDB" id="A0A1G6AMV8"/>
<dbReference type="OrthoDB" id="9765532at2"/>
<dbReference type="Gene3D" id="3.30.70.1450">
    <property type="entry name" value="Regulator of K+ conductance, C-terminal domain"/>
    <property type="match status" value="2"/>
</dbReference>
<evidence type="ECO:0000256" key="1">
    <source>
        <dbReference type="ARBA" id="ARBA00004141"/>
    </source>
</evidence>
<sequence>MTQDQMTIMAILVAAMGMFIWGKWRHDMVAAGALLVCVFMGLVPGGEAFAGFGHPAVITVVCVLVLSHGLQVSGAVDDLARKVLPAAAGQTMSIASLTGLAALLSGFMNNVGAMALLMPVGVKTAAKQGLSRGKVLMPLAFGSILGGTMTLIGTPPNLIVSGFRAEAGSAGFGMFDFLPVGLAVTLSGLAFIILIGWRLVPERKETDTDDFDTAVYTTEVRVISDSKVVGKPLREVERTLDAADALIIAMVRRGFRLSAPYPGRILQDGDILVIQSEPKSLATVLLDLGLKLEENVLPPPESDEENQGGKESGAKIDTRNEETEKAEPTSAKNNKEKIETSEIVIQELVAMPNATLISRSARDLELRSRYGINLLAISRSGHRSIKRLRDTSIQAGDVLMLQGRPEVLSGFASEFGCLPLAPRDVRVPEKGQALKATLIMAGAVAGAALGLAPVAVSFASGVLAMMALRVVSLRSVYHSVDWPVIVLLGAMLPVAGAMASTGAADMIARFLLDNVAQGRAVLGLAVILVVTMLMTDFMNNAATAAVMCPVALSTAAQLGVNPDSFLMAVAIGASCAFLTPIGHQNNTLILGPGGFHFGDYWRMGLPTDLLVIIVALPMLLWVWPL</sequence>
<keyword evidence="11" id="KW-1185">Reference proteome</keyword>
<proteinExistence type="predicted"/>
<feature type="transmembrane region" description="Helical" evidence="8">
    <location>
        <begin position="516"/>
        <end position="535"/>
    </location>
</feature>
<name>A0A1G6AMV8_9BACT</name>
<organism evidence="10 11">
    <name type="scientific">Desulfonatronum thiosulfatophilum</name>
    <dbReference type="NCBI Taxonomy" id="617002"/>
    <lineage>
        <taxon>Bacteria</taxon>
        <taxon>Pseudomonadati</taxon>
        <taxon>Thermodesulfobacteriota</taxon>
        <taxon>Desulfovibrionia</taxon>
        <taxon>Desulfovibrionales</taxon>
        <taxon>Desulfonatronaceae</taxon>
        <taxon>Desulfonatronum</taxon>
    </lineage>
</organism>
<feature type="transmembrane region" description="Helical" evidence="8">
    <location>
        <begin position="603"/>
        <end position="623"/>
    </location>
</feature>
<evidence type="ECO:0000256" key="5">
    <source>
        <dbReference type="ARBA" id="ARBA00022989"/>
    </source>
</evidence>
<keyword evidence="2" id="KW-0813">Transport</keyword>
<evidence type="ECO:0000313" key="11">
    <source>
        <dbReference type="Proteomes" id="UP000198771"/>
    </source>
</evidence>
<dbReference type="STRING" id="617002.SAMN05660653_00504"/>
<dbReference type="InterPro" id="IPR006037">
    <property type="entry name" value="RCK_C"/>
</dbReference>
<dbReference type="EMBL" id="FMXO01000002">
    <property type="protein sequence ID" value="SDB09729.1"/>
    <property type="molecule type" value="Genomic_DNA"/>
</dbReference>
<feature type="transmembrane region" description="Helical" evidence="8">
    <location>
        <begin position="174"/>
        <end position="197"/>
    </location>
</feature>
<dbReference type="InterPro" id="IPR004680">
    <property type="entry name" value="Cit_transptr-like_dom"/>
</dbReference>
<keyword evidence="4" id="KW-0677">Repeat</keyword>
<accession>A0A1G6AMV8</accession>
<feature type="transmembrane region" description="Helical" evidence="8">
    <location>
        <begin position="484"/>
        <end position="504"/>
    </location>
</feature>
<protein>
    <submittedName>
        <fullName evidence="10">TrkA-C domain-containing protein</fullName>
    </submittedName>
</protein>
<keyword evidence="6 8" id="KW-0472">Membrane</keyword>
<dbReference type="PANTHER" id="PTHR43652">
    <property type="entry name" value="BASIC AMINO ACID ANTIPORTER YFCC-RELATED"/>
    <property type="match status" value="1"/>
</dbReference>
<evidence type="ECO:0000256" key="6">
    <source>
        <dbReference type="ARBA" id="ARBA00023136"/>
    </source>
</evidence>
<dbReference type="PANTHER" id="PTHR43652:SF2">
    <property type="entry name" value="BASIC AMINO ACID ANTIPORTER YFCC-RELATED"/>
    <property type="match status" value="1"/>
</dbReference>
<feature type="region of interest" description="Disordered" evidence="7">
    <location>
        <begin position="296"/>
        <end position="337"/>
    </location>
</feature>
<feature type="transmembrane region" description="Helical" evidence="8">
    <location>
        <begin position="29"/>
        <end position="46"/>
    </location>
</feature>
<keyword evidence="5 8" id="KW-1133">Transmembrane helix</keyword>
<feature type="domain" description="RCK C-terminal" evidence="9">
    <location>
        <begin position="333"/>
        <end position="418"/>
    </location>
</feature>
<feature type="transmembrane region" description="Helical" evidence="8">
    <location>
        <begin position="438"/>
        <end position="464"/>
    </location>
</feature>
<evidence type="ECO:0000259" key="9">
    <source>
        <dbReference type="PROSITE" id="PS51202"/>
    </source>
</evidence>
<feature type="transmembrane region" description="Helical" evidence="8">
    <location>
        <begin position="135"/>
        <end position="154"/>
    </location>
</feature>
<evidence type="ECO:0000256" key="8">
    <source>
        <dbReference type="SAM" id="Phobius"/>
    </source>
</evidence>
<evidence type="ECO:0000256" key="7">
    <source>
        <dbReference type="SAM" id="MobiDB-lite"/>
    </source>
</evidence>
<dbReference type="GO" id="GO:0008324">
    <property type="term" value="F:monoatomic cation transmembrane transporter activity"/>
    <property type="evidence" value="ECO:0007669"/>
    <property type="project" value="InterPro"/>
</dbReference>
<dbReference type="SUPFAM" id="SSF116726">
    <property type="entry name" value="TrkA C-terminal domain-like"/>
    <property type="match status" value="2"/>
</dbReference>
<dbReference type="Pfam" id="PF02080">
    <property type="entry name" value="TrkA_C"/>
    <property type="match status" value="2"/>
</dbReference>
<evidence type="ECO:0000256" key="2">
    <source>
        <dbReference type="ARBA" id="ARBA00022448"/>
    </source>
</evidence>
<dbReference type="InterPro" id="IPR051679">
    <property type="entry name" value="DASS-Related_Transporters"/>
</dbReference>
<feature type="compositionally biased region" description="Basic and acidic residues" evidence="7">
    <location>
        <begin position="312"/>
        <end position="337"/>
    </location>
</feature>
<comment type="subcellular location">
    <subcellularLocation>
        <location evidence="1">Membrane</location>
        <topology evidence="1">Multi-pass membrane protein</topology>
    </subcellularLocation>
</comment>
<gene>
    <name evidence="10" type="ORF">SAMN05660653_00504</name>
</gene>
<dbReference type="GO" id="GO:0005886">
    <property type="term" value="C:plasma membrane"/>
    <property type="evidence" value="ECO:0007669"/>
    <property type="project" value="TreeGrafter"/>
</dbReference>
<evidence type="ECO:0000256" key="3">
    <source>
        <dbReference type="ARBA" id="ARBA00022692"/>
    </source>
</evidence>
<feature type="domain" description="RCK C-terminal" evidence="9">
    <location>
        <begin position="204"/>
        <end position="291"/>
    </location>
</feature>
<dbReference type="RefSeq" id="WP_092116887.1">
    <property type="nucleotide sequence ID" value="NZ_FMXO01000002.1"/>
</dbReference>
<keyword evidence="3 8" id="KW-0812">Transmembrane</keyword>
<evidence type="ECO:0000313" key="10">
    <source>
        <dbReference type="EMBL" id="SDB09729.1"/>
    </source>
</evidence>
<feature type="transmembrane region" description="Helical" evidence="8">
    <location>
        <begin position="110"/>
        <end position="126"/>
    </location>
</feature>
<evidence type="ECO:0000256" key="4">
    <source>
        <dbReference type="ARBA" id="ARBA00022737"/>
    </source>
</evidence>
<dbReference type="Proteomes" id="UP000198771">
    <property type="component" value="Unassembled WGS sequence"/>
</dbReference>
<dbReference type="Pfam" id="PF03600">
    <property type="entry name" value="CitMHS"/>
    <property type="match status" value="1"/>
</dbReference>
<reference evidence="10 11" key="1">
    <citation type="submission" date="2016-10" db="EMBL/GenBank/DDBJ databases">
        <authorList>
            <person name="de Groot N.N."/>
        </authorList>
    </citation>
    <scope>NUCLEOTIDE SEQUENCE [LARGE SCALE GENOMIC DNA]</scope>
    <source>
        <strain evidence="10 11">ASO4-2</strain>
    </source>
</reference>
<dbReference type="InterPro" id="IPR036721">
    <property type="entry name" value="RCK_C_sf"/>
</dbReference>
<dbReference type="GO" id="GO:0006813">
    <property type="term" value="P:potassium ion transport"/>
    <property type="evidence" value="ECO:0007669"/>
    <property type="project" value="InterPro"/>
</dbReference>